<accession>A0A4Q7DVG1</accession>
<comment type="similarity">
    <text evidence="1">Belongs to the ComF/GntX family.</text>
</comment>
<name>A0A4Q7DVG1_9LACO</name>
<proteinExistence type="inferred from homology"/>
<evidence type="ECO:0000313" key="3">
    <source>
        <dbReference type="Proteomes" id="UP000292818"/>
    </source>
</evidence>
<dbReference type="Proteomes" id="UP000292818">
    <property type="component" value="Unassembled WGS sequence"/>
</dbReference>
<dbReference type="EMBL" id="SETJ01000020">
    <property type="protein sequence ID" value="RZM17020.1"/>
    <property type="molecule type" value="Genomic_DNA"/>
</dbReference>
<dbReference type="AlphaFoldDB" id="A0A4Q7DVG1"/>
<dbReference type="RefSeq" id="WP_003617260.1">
    <property type="nucleotide sequence ID" value="NZ_BNIB01000031.1"/>
</dbReference>
<dbReference type="InterPro" id="IPR029057">
    <property type="entry name" value="PRTase-like"/>
</dbReference>
<dbReference type="PANTHER" id="PTHR47505">
    <property type="entry name" value="DNA UTILIZATION PROTEIN YHGH"/>
    <property type="match status" value="1"/>
</dbReference>
<protein>
    <submittedName>
        <fullName evidence="2">Competence protein</fullName>
    </submittedName>
</protein>
<evidence type="ECO:0000313" key="2">
    <source>
        <dbReference type="EMBL" id="RZM17020.1"/>
    </source>
</evidence>
<dbReference type="InterPro" id="IPR000836">
    <property type="entry name" value="PRTase_dom"/>
</dbReference>
<dbReference type="InterPro" id="IPR051910">
    <property type="entry name" value="ComF/GntX_DNA_util-trans"/>
</dbReference>
<gene>
    <name evidence="2" type="ORF">LDELB18P1_0523</name>
</gene>
<evidence type="ECO:0000256" key="1">
    <source>
        <dbReference type="ARBA" id="ARBA00008007"/>
    </source>
</evidence>
<comment type="caution">
    <text evidence="2">The sequence shown here is derived from an EMBL/GenBank/DDBJ whole genome shotgun (WGS) entry which is preliminary data.</text>
</comment>
<reference evidence="2 3" key="1">
    <citation type="submission" date="2019-01" db="EMBL/GenBank/DDBJ databases">
        <title>Colonization of the human gut by bovine bacteria present in Parmesan cheese.</title>
        <authorList>
            <person name="Lugli G.A."/>
            <person name="Milani C."/>
        </authorList>
    </citation>
    <scope>NUCLEOTIDE SEQUENCE [LARGE SCALE GENOMIC DNA]</scope>
    <source>
        <strain evidence="2 3">LDELB18P1</strain>
    </source>
</reference>
<dbReference type="SUPFAM" id="SSF53271">
    <property type="entry name" value="PRTase-like"/>
    <property type="match status" value="1"/>
</dbReference>
<dbReference type="PANTHER" id="PTHR47505:SF1">
    <property type="entry name" value="DNA UTILIZATION PROTEIN YHGH"/>
    <property type="match status" value="1"/>
</dbReference>
<dbReference type="Gene3D" id="3.40.50.2020">
    <property type="match status" value="1"/>
</dbReference>
<organism evidence="2 3">
    <name type="scientific">Lactobacillus delbrueckii</name>
    <dbReference type="NCBI Taxonomy" id="1584"/>
    <lineage>
        <taxon>Bacteria</taxon>
        <taxon>Bacillati</taxon>
        <taxon>Bacillota</taxon>
        <taxon>Bacilli</taxon>
        <taxon>Lactobacillales</taxon>
        <taxon>Lactobacillaceae</taxon>
        <taxon>Lactobacillus</taxon>
    </lineage>
</organism>
<sequence length="228" mass="25966">MSLCLFCDQPFTGDLDMRRLLLPGKSKTSCLCPSCRQQFAQIGPAFCPQCGRQQDSGEICQDCQKWRRIYQGNFLHNQAVYCYNQAFHDLMVRYKRYGDYLLCQVLQELAAPAVQKLAADYYVPVPTSPEHRKKRGYDTVWEIFTPLLPLTPLLAKKAGAGAQGEKGKKARMQAKQNFFLNPEFRGTITGKIILLDDIYTTGRTLYHARDAIETAFPKCQVESFSISR</sequence>
<dbReference type="CDD" id="cd06223">
    <property type="entry name" value="PRTases_typeI"/>
    <property type="match status" value="1"/>
</dbReference>